<sequence>MAYCSQQLHCLRSKTFKRPFPFAALKPQLLDTVLNSSTDCVSTLLRYCSLLQLSNNHYYSVFLTAVLTVFLQY</sequence>
<accession>A0A164N4F2</accession>
<keyword evidence="2" id="KW-1185">Reference proteome</keyword>
<name>A0A164N4F2_9CRUS</name>
<gene>
    <name evidence="1" type="ORF">APZ42_031124</name>
</gene>
<organism evidence="1 2">
    <name type="scientific">Daphnia magna</name>
    <dbReference type="NCBI Taxonomy" id="35525"/>
    <lineage>
        <taxon>Eukaryota</taxon>
        <taxon>Metazoa</taxon>
        <taxon>Ecdysozoa</taxon>
        <taxon>Arthropoda</taxon>
        <taxon>Crustacea</taxon>
        <taxon>Branchiopoda</taxon>
        <taxon>Diplostraca</taxon>
        <taxon>Cladocera</taxon>
        <taxon>Anomopoda</taxon>
        <taxon>Daphniidae</taxon>
        <taxon>Daphnia</taxon>
    </lineage>
</organism>
<protein>
    <submittedName>
        <fullName evidence="1">Uncharacterized protein</fullName>
    </submittedName>
</protein>
<dbReference type="AlphaFoldDB" id="A0A164N4F2"/>
<reference evidence="1 2" key="1">
    <citation type="submission" date="2016-03" db="EMBL/GenBank/DDBJ databases">
        <title>EvidentialGene: Evidence-directed Construction of Genes on Genomes.</title>
        <authorList>
            <person name="Gilbert D.G."/>
            <person name="Choi J.-H."/>
            <person name="Mockaitis K."/>
            <person name="Colbourne J."/>
            <person name="Pfrender M."/>
        </authorList>
    </citation>
    <scope>NUCLEOTIDE SEQUENCE [LARGE SCALE GENOMIC DNA]</scope>
    <source>
        <strain evidence="1 2">Xinb3</strain>
        <tissue evidence="1">Complete organism</tissue>
    </source>
</reference>
<evidence type="ECO:0000313" key="1">
    <source>
        <dbReference type="EMBL" id="KZS05636.1"/>
    </source>
</evidence>
<dbReference type="EMBL" id="LRGB01002886">
    <property type="protein sequence ID" value="KZS05636.1"/>
    <property type="molecule type" value="Genomic_DNA"/>
</dbReference>
<dbReference type="Proteomes" id="UP000076858">
    <property type="component" value="Unassembled WGS sequence"/>
</dbReference>
<comment type="caution">
    <text evidence="1">The sequence shown here is derived from an EMBL/GenBank/DDBJ whole genome shotgun (WGS) entry which is preliminary data.</text>
</comment>
<evidence type="ECO:0000313" key="2">
    <source>
        <dbReference type="Proteomes" id="UP000076858"/>
    </source>
</evidence>
<proteinExistence type="predicted"/>